<protein>
    <submittedName>
        <fullName evidence="3">GTP-binding protein</fullName>
    </submittedName>
</protein>
<dbReference type="SUPFAM" id="SSF90002">
    <property type="entry name" value="Hypothetical protein YjiA, C-terminal domain"/>
    <property type="match status" value="1"/>
</dbReference>
<dbReference type="InterPro" id="IPR027417">
    <property type="entry name" value="P-loop_NTPase"/>
</dbReference>
<dbReference type="Proteomes" id="UP000617628">
    <property type="component" value="Unassembled WGS sequence"/>
</dbReference>
<feature type="domain" description="CobW C-terminal" evidence="2">
    <location>
        <begin position="221"/>
        <end position="304"/>
    </location>
</feature>
<dbReference type="Pfam" id="PF07683">
    <property type="entry name" value="CobW_C"/>
    <property type="match status" value="1"/>
</dbReference>
<dbReference type="AlphaFoldDB" id="A0A934RUE8"/>
<gene>
    <name evidence="3" type="ORF">JIN87_01960</name>
</gene>
<dbReference type="PANTHER" id="PTHR13748:SF62">
    <property type="entry name" value="COBW DOMAIN-CONTAINING PROTEIN"/>
    <property type="match status" value="1"/>
</dbReference>
<dbReference type="SUPFAM" id="SSF52540">
    <property type="entry name" value="P-loop containing nucleoside triphosphate hydrolases"/>
    <property type="match status" value="1"/>
</dbReference>
<reference evidence="3" key="1">
    <citation type="submission" date="2021-01" db="EMBL/GenBank/DDBJ databases">
        <title>Modified the classification status of verrucomicrobia.</title>
        <authorList>
            <person name="Feng X."/>
        </authorList>
    </citation>
    <scope>NUCLEOTIDE SEQUENCE</scope>
    <source>
        <strain evidence="3">KCTC 13126</strain>
    </source>
</reference>
<evidence type="ECO:0000259" key="2">
    <source>
        <dbReference type="SMART" id="SM00833"/>
    </source>
</evidence>
<sequence>MSKTTLQKKLPIILVTGFLGSGKTSFLRNLAERHPQKRLLFLVNEFSETGVDDATLAITGRPTQSVVGGSLFCECKAGEFVKLMRTRVLSEHETNGLHAVIIETSGIADPEAIGVLMDNHGLSEYYEVQQVVAIAAPQKLPTLLENLPSIRAQIQTSQVVLLNKIDLATSEEIETATVLIAECNPQAKVAQTTYGDFDLAFESVAPELPHEELSTCDANPFSTETVVFDAPIPKQVLVKWLDDIPSSILRIKGNIETDTGWFDVQRTVDSKQISEIDNQNESSLVLISHDDDEETLDTIVAELESQYAK</sequence>
<dbReference type="GO" id="GO:0005737">
    <property type="term" value="C:cytoplasm"/>
    <property type="evidence" value="ECO:0007669"/>
    <property type="project" value="TreeGrafter"/>
</dbReference>
<keyword evidence="4" id="KW-1185">Reference proteome</keyword>
<dbReference type="InterPro" id="IPR051316">
    <property type="entry name" value="Zinc-reg_GTPase_activator"/>
</dbReference>
<accession>A0A934RUE8</accession>
<comment type="function">
    <text evidence="1">Zinc chaperone that directly transfers zinc cofactor to target proteins, thereby activating them. Zinc is transferred from the CXCC motif in the GTPase domain to the zinc binding site in target proteins in a process requiring GTP hydrolysis.</text>
</comment>
<name>A0A934RUE8_9BACT</name>
<dbReference type="InterPro" id="IPR011629">
    <property type="entry name" value="CobW-like_C"/>
</dbReference>
<dbReference type="PANTHER" id="PTHR13748">
    <property type="entry name" value="COBW-RELATED"/>
    <property type="match status" value="1"/>
</dbReference>
<dbReference type="EMBL" id="JAENIL010000003">
    <property type="protein sequence ID" value="MBK1875610.1"/>
    <property type="molecule type" value="Genomic_DNA"/>
</dbReference>
<dbReference type="Pfam" id="PF02492">
    <property type="entry name" value="cobW"/>
    <property type="match status" value="1"/>
</dbReference>
<proteinExistence type="predicted"/>
<dbReference type="RefSeq" id="WP_200353828.1">
    <property type="nucleotide sequence ID" value="NZ_JAENIL010000003.1"/>
</dbReference>
<comment type="caution">
    <text evidence="3">The sequence shown here is derived from an EMBL/GenBank/DDBJ whole genome shotgun (WGS) entry which is preliminary data.</text>
</comment>
<dbReference type="InterPro" id="IPR003495">
    <property type="entry name" value="CobW/HypB/UreG_nucleotide-bd"/>
</dbReference>
<evidence type="ECO:0000313" key="4">
    <source>
        <dbReference type="Proteomes" id="UP000617628"/>
    </source>
</evidence>
<organism evidence="3 4">
    <name type="scientific">Pelagicoccus mobilis</name>
    <dbReference type="NCBI Taxonomy" id="415221"/>
    <lineage>
        <taxon>Bacteria</taxon>
        <taxon>Pseudomonadati</taxon>
        <taxon>Verrucomicrobiota</taxon>
        <taxon>Opitutia</taxon>
        <taxon>Puniceicoccales</taxon>
        <taxon>Pelagicoccaceae</taxon>
        <taxon>Pelagicoccus</taxon>
    </lineage>
</organism>
<dbReference type="SMART" id="SM00833">
    <property type="entry name" value="CobW_C"/>
    <property type="match status" value="1"/>
</dbReference>
<dbReference type="Gene3D" id="3.40.50.300">
    <property type="entry name" value="P-loop containing nucleotide triphosphate hydrolases"/>
    <property type="match status" value="1"/>
</dbReference>
<evidence type="ECO:0000313" key="3">
    <source>
        <dbReference type="EMBL" id="MBK1875610.1"/>
    </source>
</evidence>
<evidence type="ECO:0000256" key="1">
    <source>
        <dbReference type="ARBA" id="ARBA00045658"/>
    </source>
</evidence>